<dbReference type="OrthoDB" id="195103at2759"/>
<sequence length="553" mass="60836">MENQPPKREPDEESEPDELDLMKILALRCQPEATSNGATKTKASETSYQGSTDVEDPTPCIKDPQTSANTDMNSPSKLPPKDKDQLSKPQTVNLDMGTNAIENTNEAALESNGEEQLQAVLAATYQEPMVGAYAVAPPPDQSTIEENQDDESESDEELAVTPHTSVAARLSVAIPVDENHERQAQSLPTAEEYNLDEQARMRTERKRKTHLIKATICISLGALIFAGFVLLIVYLLGLDEKVDQQEAHDGNTGHAFTSHNTTSNEIEAYVMALLPNKTIEAIRSKPGSPQARAAQWLLNDIPHWNHTDQRVLQRFALATFYYATGGDDWFENEGWLNHSLNDCKWFSTWKDPCYGTPGIMEFIREDLFLEDNNLQGSLPPEMFLLTHASIVGLAKNSLVGSIPSEIADLSDLKAFVLHENQLTGTVPPIEPFPRIMLVQLSDNQLNGTLPTKLQNLPLLFDFNVTGNALTGTLPTEFGLLEGMKNLWLSNNHFEGSIPAAMANLTLKEFAVDGNLLTGEIPYGMCEVDLLQFDCLELCGCNCSSNSCGGGTVR</sequence>
<keyword evidence="4" id="KW-1133">Transmembrane helix</keyword>
<evidence type="ECO:0000256" key="3">
    <source>
        <dbReference type="SAM" id="MobiDB-lite"/>
    </source>
</evidence>
<evidence type="ECO:0000256" key="1">
    <source>
        <dbReference type="ARBA" id="ARBA00004167"/>
    </source>
</evidence>
<accession>A0A9N8DNM7</accession>
<gene>
    <name evidence="5" type="ORF">SEMRO_155_G070580.1</name>
</gene>
<dbReference type="AlphaFoldDB" id="A0A9N8DNM7"/>
<keyword evidence="6" id="KW-1185">Reference proteome</keyword>
<dbReference type="Pfam" id="PF00560">
    <property type="entry name" value="LRR_1"/>
    <property type="match status" value="1"/>
</dbReference>
<name>A0A9N8DNM7_9STRA</name>
<feature type="compositionally biased region" description="Acidic residues" evidence="3">
    <location>
        <begin position="146"/>
        <end position="158"/>
    </location>
</feature>
<dbReference type="PANTHER" id="PTHR48053">
    <property type="entry name" value="LEUCINE RICH REPEAT FAMILY PROTEIN, EXPRESSED"/>
    <property type="match status" value="1"/>
</dbReference>
<keyword evidence="4" id="KW-0812">Transmembrane</keyword>
<dbReference type="GO" id="GO:0016020">
    <property type="term" value="C:membrane"/>
    <property type="evidence" value="ECO:0007669"/>
    <property type="project" value="UniProtKB-SubCell"/>
</dbReference>
<feature type="region of interest" description="Disordered" evidence="3">
    <location>
        <begin position="1"/>
        <end position="99"/>
    </location>
</feature>
<dbReference type="EMBL" id="CAICTM010000154">
    <property type="protein sequence ID" value="CAB9503089.1"/>
    <property type="molecule type" value="Genomic_DNA"/>
</dbReference>
<feature type="transmembrane region" description="Helical" evidence="4">
    <location>
        <begin position="211"/>
        <end position="236"/>
    </location>
</feature>
<feature type="compositionally biased region" description="Basic and acidic residues" evidence="3">
    <location>
        <begin position="1"/>
        <end position="10"/>
    </location>
</feature>
<evidence type="ECO:0000313" key="5">
    <source>
        <dbReference type="EMBL" id="CAB9503089.1"/>
    </source>
</evidence>
<reference evidence="5" key="1">
    <citation type="submission" date="2020-06" db="EMBL/GenBank/DDBJ databases">
        <authorList>
            <consortium name="Plant Systems Biology data submission"/>
        </authorList>
    </citation>
    <scope>NUCLEOTIDE SEQUENCE</scope>
    <source>
        <strain evidence="5">D6</strain>
    </source>
</reference>
<comment type="caution">
    <text evidence="5">The sequence shown here is derived from an EMBL/GenBank/DDBJ whole genome shotgun (WGS) entry which is preliminary data.</text>
</comment>
<keyword evidence="4" id="KW-0472">Membrane</keyword>
<proteinExistence type="predicted"/>
<evidence type="ECO:0000313" key="6">
    <source>
        <dbReference type="Proteomes" id="UP001153069"/>
    </source>
</evidence>
<dbReference type="SUPFAM" id="SSF52058">
    <property type="entry name" value="L domain-like"/>
    <property type="match status" value="1"/>
</dbReference>
<dbReference type="Proteomes" id="UP001153069">
    <property type="component" value="Unassembled WGS sequence"/>
</dbReference>
<feature type="compositionally biased region" description="Polar residues" evidence="3">
    <location>
        <begin position="32"/>
        <end position="52"/>
    </location>
</feature>
<keyword evidence="2" id="KW-0732">Signal</keyword>
<dbReference type="InterPro" id="IPR032675">
    <property type="entry name" value="LRR_dom_sf"/>
</dbReference>
<feature type="compositionally biased region" description="Polar residues" evidence="3">
    <location>
        <begin position="64"/>
        <end position="76"/>
    </location>
</feature>
<dbReference type="InterPro" id="IPR051716">
    <property type="entry name" value="Plant_RL_S/T_kinase"/>
</dbReference>
<evidence type="ECO:0000256" key="4">
    <source>
        <dbReference type="SAM" id="Phobius"/>
    </source>
</evidence>
<protein>
    <submittedName>
        <fullName evidence="5">Leucine Rich Repeat</fullName>
    </submittedName>
</protein>
<evidence type="ECO:0000256" key="2">
    <source>
        <dbReference type="ARBA" id="ARBA00022729"/>
    </source>
</evidence>
<dbReference type="PANTHER" id="PTHR48053:SF71">
    <property type="entry name" value="LEUCINE RICH REPEAT FAMILY PROTEIN, EXPRESSED"/>
    <property type="match status" value="1"/>
</dbReference>
<dbReference type="InterPro" id="IPR001611">
    <property type="entry name" value="Leu-rich_rpt"/>
</dbReference>
<comment type="subcellular location">
    <subcellularLocation>
        <location evidence="1">Membrane</location>
        <topology evidence="1">Single-pass membrane protein</topology>
    </subcellularLocation>
</comment>
<organism evidence="5 6">
    <name type="scientific">Seminavis robusta</name>
    <dbReference type="NCBI Taxonomy" id="568900"/>
    <lineage>
        <taxon>Eukaryota</taxon>
        <taxon>Sar</taxon>
        <taxon>Stramenopiles</taxon>
        <taxon>Ochrophyta</taxon>
        <taxon>Bacillariophyta</taxon>
        <taxon>Bacillariophyceae</taxon>
        <taxon>Bacillariophycidae</taxon>
        <taxon>Naviculales</taxon>
        <taxon>Naviculaceae</taxon>
        <taxon>Seminavis</taxon>
    </lineage>
</organism>
<feature type="region of interest" description="Disordered" evidence="3">
    <location>
        <begin position="133"/>
        <end position="162"/>
    </location>
</feature>
<dbReference type="Gene3D" id="3.80.10.10">
    <property type="entry name" value="Ribonuclease Inhibitor"/>
    <property type="match status" value="1"/>
</dbReference>